<feature type="transmembrane region" description="Helical" evidence="1">
    <location>
        <begin position="9"/>
        <end position="26"/>
    </location>
</feature>
<evidence type="ECO:0000313" key="2">
    <source>
        <dbReference type="EMBL" id="ABO51804.1"/>
    </source>
</evidence>
<dbReference type="Proteomes" id="UP000001556">
    <property type="component" value="Chromosome"/>
</dbReference>
<feature type="transmembrane region" description="Helical" evidence="1">
    <location>
        <begin position="105"/>
        <end position="127"/>
    </location>
</feature>
<sequence>MASFRDTRALVEGAFMAGITAMLGLLGMFIPPFFLVISMLMPIPLAVLVRRRDLKVAFLSLVVTGLLMMVIYPNPIQVLVMFIQFGPLGLVLGLLYKNYVSAGHALITASIVSAIASIIVITLGIFVTGLNLDLIQSALNESLNRVFTTYQEIGYPVPADQQALMRTSIKTSVLLLPAAYLIFAVFSTVLTYMVGSKVLKRLNYRVNNLPPFSQWRLPWYSIWGIILGLLFLLIGDKFDFSVVKIIGQNLLTIFGFTFFIIGLAVVVYYFKQLQLSKPFKIMLTVLLILYIGFMYMAVVLLGLVDTILNLRRPIQKKDK</sequence>
<proteinExistence type="predicted"/>
<dbReference type="KEGG" id="drm:Dred_3304"/>
<dbReference type="RefSeq" id="WP_011879589.1">
    <property type="nucleotide sequence ID" value="NC_009253.1"/>
</dbReference>
<gene>
    <name evidence="2" type="ordered locus">Dred_3304</name>
</gene>
<feature type="transmembrane region" description="Helical" evidence="1">
    <location>
        <begin position="56"/>
        <end position="72"/>
    </location>
</feature>
<dbReference type="PANTHER" id="PTHR41324">
    <property type="entry name" value="MEMBRANE PROTEIN-RELATED"/>
    <property type="match status" value="1"/>
</dbReference>
<reference evidence="2 3" key="1">
    <citation type="submission" date="2007-03" db="EMBL/GenBank/DDBJ databases">
        <title>Complete sequence of Desulfotomaculum reducens MI-1.</title>
        <authorList>
            <consortium name="US DOE Joint Genome Institute"/>
            <person name="Copeland A."/>
            <person name="Lucas S."/>
            <person name="Lapidus A."/>
            <person name="Barry K."/>
            <person name="Detter J.C."/>
            <person name="Glavina del Rio T."/>
            <person name="Hammon N."/>
            <person name="Israni S."/>
            <person name="Dalin E."/>
            <person name="Tice H."/>
            <person name="Pitluck S."/>
            <person name="Sims D."/>
            <person name="Brettin T."/>
            <person name="Bruce D."/>
            <person name="Han C."/>
            <person name="Tapia R."/>
            <person name="Schmutz J."/>
            <person name="Larimer F."/>
            <person name="Land M."/>
            <person name="Hauser L."/>
            <person name="Kyrpides N."/>
            <person name="Kim E."/>
            <person name="Tebo B.M."/>
            <person name="Richardson P."/>
        </authorList>
    </citation>
    <scope>NUCLEOTIDE SEQUENCE [LARGE SCALE GENOMIC DNA]</scope>
    <source>
        <strain evidence="2 3">MI-1</strain>
    </source>
</reference>
<organism evidence="2 3">
    <name type="scientific">Desulforamulus reducens (strain ATCC BAA-1160 / DSM 100696 / MI-1)</name>
    <name type="common">Desulfotomaculum reducens</name>
    <dbReference type="NCBI Taxonomy" id="349161"/>
    <lineage>
        <taxon>Bacteria</taxon>
        <taxon>Bacillati</taxon>
        <taxon>Bacillota</taxon>
        <taxon>Clostridia</taxon>
        <taxon>Eubacteriales</taxon>
        <taxon>Peptococcaceae</taxon>
        <taxon>Desulforamulus</taxon>
    </lineage>
</organism>
<protein>
    <submittedName>
        <fullName evidence="2">Membrane protein-like protein</fullName>
    </submittedName>
</protein>
<dbReference type="eggNOG" id="COG4241">
    <property type="taxonomic scope" value="Bacteria"/>
</dbReference>
<dbReference type="STRING" id="349161.Dred_3304"/>
<name>A4J9Q1_DESRM</name>
<keyword evidence="1" id="KW-0472">Membrane</keyword>
<evidence type="ECO:0000313" key="3">
    <source>
        <dbReference type="Proteomes" id="UP000001556"/>
    </source>
</evidence>
<keyword evidence="3" id="KW-1185">Reference proteome</keyword>
<accession>A4J9Q1</accession>
<dbReference type="PANTHER" id="PTHR41324:SF1">
    <property type="entry name" value="DUF2232 DOMAIN-CONTAINING PROTEIN"/>
    <property type="match status" value="1"/>
</dbReference>
<feature type="transmembrane region" description="Helical" evidence="1">
    <location>
        <begin position="174"/>
        <end position="194"/>
    </location>
</feature>
<dbReference type="AlphaFoldDB" id="A4J9Q1"/>
<dbReference type="InterPro" id="IPR018710">
    <property type="entry name" value="DUF2232"/>
</dbReference>
<feature type="transmembrane region" description="Helical" evidence="1">
    <location>
        <begin position="215"/>
        <end position="234"/>
    </location>
</feature>
<dbReference type="Pfam" id="PF09991">
    <property type="entry name" value="DUF2232"/>
    <property type="match status" value="1"/>
</dbReference>
<evidence type="ECO:0000256" key="1">
    <source>
        <dbReference type="SAM" id="Phobius"/>
    </source>
</evidence>
<keyword evidence="1" id="KW-0812">Transmembrane</keyword>
<feature type="transmembrane region" description="Helical" evidence="1">
    <location>
        <begin position="246"/>
        <end position="270"/>
    </location>
</feature>
<dbReference type="OrthoDB" id="1726902at2"/>
<dbReference type="EMBL" id="CP000612">
    <property type="protein sequence ID" value="ABO51804.1"/>
    <property type="molecule type" value="Genomic_DNA"/>
</dbReference>
<keyword evidence="1" id="KW-1133">Transmembrane helix</keyword>
<feature type="transmembrane region" description="Helical" evidence="1">
    <location>
        <begin position="282"/>
        <end position="304"/>
    </location>
</feature>
<dbReference type="HOGENOM" id="CLU_068641_2_0_9"/>